<reference evidence="1" key="1">
    <citation type="submission" date="2020-02" db="EMBL/GenBank/DDBJ databases">
        <title>Flavobacterium sp. genome.</title>
        <authorList>
            <person name="Jung H.S."/>
            <person name="Baek J.H."/>
            <person name="Jeon C.O."/>
        </authorList>
    </citation>
    <scope>NUCLEOTIDE SEQUENCE</scope>
    <source>
        <strain evidence="1">SE-s28</strain>
    </source>
</reference>
<comment type="caution">
    <text evidence="1">The sequence shown here is derived from an EMBL/GenBank/DDBJ whole genome shotgun (WGS) entry which is preliminary data.</text>
</comment>
<keyword evidence="2" id="KW-1185">Reference proteome</keyword>
<dbReference type="GO" id="GO:0004392">
    <property type="term" value="F:heme oxygenase (decyclizing) activity"/>
    <property type="evidence" value="ECO:0007669"/>
    <property type="project" value="InterPro"/>
</dbReference>
<dbReference type="CDD" id="cd19166">
    <property type="entry name" value="HemeO-bac"/>
    <property type="match status" value="1"/>
</dbReference>
<name>A0A972FPE9_9FLAO</name>
<dbReference type="InterPro" id="IPR016084">
    <property type="entry name" value="Haem_Oase-like_multi-hlx"/>
</dbReference>
<dbReference type="Proteomes" id="UP000712080">
    <property type="component" value="Unassembled WGS sequence"/>
</dbReference>
<protein>
    <submittedName>
        <fullName evidence="1">Biliverdin-producing heme oxygenase</fullName>
    </submittedName>
</protein>
<dbReference type="SUPFAM" id="SSF48613">
    <property type="entry name" value="Heme oxygenase-like"/>
    <property type="match status" value="1"/>
</dbReference>
<dbReference type="AlphaFoldDB" id="A0A972FPE9"/>
<accession>A0A972FPE9</accession>
<proteinExistence type="predicted"/>
<dbReference type="EMBL" id="JAAMPU010000097">
    <property type="protein sequence ID" value="NMH26989.1"/>
    <property type="molecule type" value="Genomic_DNA"/>
</dbReference>
<evidence type="ECO:0000313" key="1">
    <source>
        <dbReference type="EMBL" id="NMH26989.1"/>
    </source>
</evidence>
<dbReference type="InterPro" id="IPR016053">
    <property type="entry name" value="Haem_Oase-like"/>
</dbReference>
<dbReference type="GO" id="GO:0006788">
    <property type="term" value="P:heme oxidation"/>
    <property type="evidence" value="ECO:0007669"/>
    <property type="project" value="InterPro"/>
</dbReference>
<dbReference type="RefSeq" id="WP_169525993.1">
    <property type="nucleotide sequence ID" value="NZ_JAAMPU010000097.1"/>
</dbReference>
<dbReference type="Gene3D" id="1.20.910.10">
    <property type="entry name" value="Heme oxygenase-like"/>
    <property type="match status" value="1"/>
</dbReference>
<sequence>MNSTETMASAGQFFLQSLRSQTSDSHKKLDSLPASAVLMTAELTSEAYTRYLQLMYPVIKWAEEQAYSHLPQNIELPGQFKRHKLILKDLDFLRSKPIQTHFTGFETTSVAESFGVAYVIEGSSLGGVYIAKNVKSVLGYDENGGLSFLIGNGNTTGSNWKSFLNSLTGFAVENDSQGEIIKTATRTFEAIYHHLSGFAE</sequence>
<organism evidence="1 2">
    <name type="scientific">Flavobacterium silvaticum</name>
    <dbReference type="NCBI Taxonomy" id="1852020"/>
    <lineage>
        <taxon>Bacteria</taxon>
        <taxon>Pseudomonadati</taxon>
        <taxon>Bacteroidota</taxon>
        <taxon>Flavobacteriia</taxon>
        <taxon>Flavobacteriales</taxon>
        <taxon>Flavobacteriaceae</taxon>
        <taxon>Flavobacterium</taxon>
    </lineage>
</organism>
<gene>
    <name evidence="1" type="ORF">G6047_03000</name>
</gene>
<dbReference type="Pfam" id="PF01126">
    <property type="entry name" value="Heme_oxygenase"/>
    <property type="match status" value="1"/>
</dbReference>
<evidence type="ECO:0000313" key="2">
    <source>
        <dbReference type="Proteomes" id="UP000712080"/>
    </source>
</evidence>